<keyword evidence="2" id="KW-1133">Transmembrane helix</keyword>
<organism evidence="3">
    <name type="scientific">Pricia antarctica</name>
    <dbReference type="NCBI Taxonomy" id="641691"/>
    <lineage>
        <taxon>Bacteria</taxon>
        <taxon>Pseudomonadati</taxon>
        <taxon>Bacteroidota</taxon>
        <taxon>Flavobacteriia</taxon>
        <taxon>Flavobacteriales</taxon>
        <taxon>Flavobacteriaceae</taxon>
        <taxon>Pricia</taxon>
    </lineage>
</organism>
<dbReference type="EMBL" id="DRGL01000051">
    <property type="protein sequence ID" value="HEA22072.1"/>
    <property type="molecule type" value="Genomic_DNA"/>
</dbReference>
<evidence type="ECO:0000256" key="2">
    <source>
        <dbReference type="SAM" id="Phobius"/>
    </source>
</evidence>
<sequence>MEEKQGPEKTEFVKEENESKEEYVFQKNTKTKTGTYIIVGILIILVIGILISALFFDAPGG</sequence>
<feature type="transmembrane region" description="Helical" evidence="2">
    <location>
        <begin position="36"/>
        <end position="56"/>
    </location>
</feature>
<gene>
    <name evidence="3" type="ORF">ENH87_14290</name>
</gene>
<reference evidence="3" key="1">
    <citation type="journal article" date="2020" name="mSystems">
        <title>Genome- and Community-Level Interaction Insights into Carbon Utilization and Element Cycling Functions of Hydrothermarchaeota in Hydrothermal Sediment.</title>
        <authorList>
            <person name="Zhou Z."/>
            <person name="Liu Y."/>
            <person name="Xu W."/>
            <person name="Pan J."/>
            <person name="Luo Z.H."/>
            <person name="Li M."/>
        </authorList>
    </citation>
    <scope>NUCLEOTIDE SEQUENCE [LARGE SCALE GENOMIC DNA]</scope>
    <source>
        <strain evidence="3">HyVt-345</strain>
    </source>
</reference>
<comment type="caution">
    <text evidence="3">The sequence shown here is derived from an EMBL/GenBank/DDBJ whole genome shotgun (WGS) entry which is preliminary data.</text>
</comment>
<keyword evidence="2" id="KW-0472">Membrane</keyword>
<evidence type="ECO:0000313" key="3">
    <source>
        <dbReference type="EMBL" id="HEA22072.1"/>
    </source>
</evidence>
<proteinExistence type="predicted"/>
<protein>
    <submittedName>
        <fullName evidence="3">Uncharacterized protein</fullName>
    </submittedName>
</protein>
<evidence type="ECO:0000256" key="1">
    <source>
        <dbReference type="SAM" id="MobiDB-lite"/>
    </source>
</evidence>
<dbReference type="Proteomes" id="UP000886191">
    <property type="component" value="Unassembled WGS sequence"/>
</dbReference>
<dbReference type="AlphaFoldDB" id="A0A831QSW1"/>
<keyword evidence="2" id="KW-0812">Transmembrane</keyword>
<name>A0A831QSW1_9FLAO</name>
<accession>A0A831QSW1</accession>
<feature type="region of interest" description="Disordered" evidence="1">
    <location>
        <begin position="1"/>
        <end position="20"/>
    </location>
</feature>